<evidence type="ECO:0000313" key="9">
    <source>
        <dbReference type="EMBL" id="SDN01739.1"/>
    </source>
</evidence>
<dbReference type="Proteomes" id="UP000183376">
    <property type="component" value="Chromosome I"/>
</dbReference>
<reference evidence="9 10" key="1">
    <citation type="submission" date="2016-10" db="EMBL/GenBank/DDBJ databases">
        <authorList>
            <person name="de Groot N.N."/>
        </authorList>
    </citation>
    <scope>NUCLEOTIDE SEQUENCE [LARGE SCALE GENOMIC DNA]</scope>
    <source>
        <strain evidence="9 10">DSM 44149</strain>
    </source>
</reference>
<feature type="domain" description="Histidine kinase/HSP90-like ATPase" evidence="8">
    <location>
        <begin position="536"/>
        <end position="646"/>
    </location>
</feature>
<keyword evidence="7" id="KW-1133">Transmembrane helix</keyword>
<evidence type="ECO:0000259" key="8">
    <source>
        <dbReference type="SMART" id="SM00387"/>
    </source>
</evidence>
<dbReference type="InterPro" id="IPR036890">
    <property type="entry name" value="HATPase_C_sf"/>
</dbReference>
<dbReference type="EC" id="2.7.13.3" evidence="2"/>
<dbReference type="SMART" id="SM00387">
    <property type="entry name" value="HATPase_c"/>
    <property type="match status" value="1"/>
</dbReference>
<dbReference type="EMBL" id="LT629701">
    <property type="protein sequence ID" value="SDN01739.1"/>
    <property type="molecule type" value="Genomic_DNA"/>
</dbReference>
<feature type="compositionally biased region" description="Polar residues" evidence="6">
    <location>
        <begin position="1"/>
        <end position="10"/>
    </location>
</feature>
<organism evidence="9 10">
    <name type="scientific">Allokutzneria albata</name>
    <name type="common">Kibdelosporangium albatum</name>
    <dbReference type="NCBI Taxonomy" id="211114"/>
    <lineage>
        <taxon>Bacteria</taxon>
        <taxon>Bacillati</taxon>
        <taxon>Actinomycetota</taxon>
        <taxon>Actinomycetes</taxon>
        <taxon>Pseudonocardiales</taxon>
        <taxon>Pseudonocardiaceae</taxon>
        <taxon>Allokutzneria</taxon>
    </lineage>
</organism>
<dbReference type="Pfam" id="PF08376">
    <property type="entry name" value="NIT"/>
    <property type="match status" value="1"/>
</dbReference>
<dbReference type="GO" id="GO:0004673">
    <property type="term" value="F:protein histidine kinase activity"/>
    <property type="evidence" value="ECO:0007669"/>
    <property type="project" value="UniProtKB-EC"/>
</dbReference>
<evidence type="ECO:0000256" key="4">
    <source>
        <dbReference type="ARBA" id="ARBA00022679"/>
    </source>
</evidence>
<feature type="region of interest" description="Disordered" evidence="6">
    <location>
        <begin position="1"/>
        <end position="25"/>
    </location>
</feature>
<evidence type="ECO:0000256" key="5">
    <source>
        <dbReference type="ARBA" id="ARBA00022777"/>
    </source>
</evidence>
<keyword evidence="4" id="KW-0808">Transferase</keyword>
<dbReference type="SUPFAM" id="SSF55874">
    <property type="entry name" value="ATPase domain of HSP90 chaperone/DNA topoisomerase II/histidine kinase"/>
    <property type="match status" value="1"/>
</dbReference>
<proteinExistence type="predicted"/>
<sequence length="788" mass="86122">MSAGHRSSSGPDDIPGQVTAPSSETRPVGTIRGRLLRILVLCLSVVVVVLGIEVFSVIRRDLAARATSDSVTVEITVQRLVHEVQRERGISSGFLGGRDEFRGLFQEYRSRTDAAQRNLIHLVGAVPSETVAAVRTALDRLSDLGQMRTRIDTKSIDFNTSHEYFTERIALLNQGHLDFDLVSDSELQHGLFAMRALANAKERSGQQRSFLNGVFNSTGNRFKDDEYIRFSEILVNKQAGFAEFKRQATAAQRERLERAQSTRVAADIANAERVAVAAAGGALSERINSRAHHDWMTLYIDELQGVLQSVADDIQHRADTLQNEATTELVVVVLVVLLVVALLLWMFVDTNRSIIGPLAVLAEDAEDIATRRLPEAVAALQTAREHERPPPPEPMRAPAGAGAEIHSVTRALDRVQSTAFALANEQTVLRRNTSESMANLGRRNQNLLRRQLAFITDLEQEELDPAVLANLFQLDHLATRMRRNAESLLVLAGATSPRQWTEPLPVVDVIRAALAEVEDYHRVVFRRVDDQLIAGAVAAEIAHMLAELIENGLSFSPPEAEVEIYGRRVPAGYTLAVIDHGIGMSADAVTKANTRLGGEENFLVAPTRFLGHYVVGQLAKRLGVQVSLAESPASGVTARVVLPASLLVTEPATPPDAEEEPELVRRAHVLSAPQPVPKASAQSSAPAPVAVLEAERAPDNVTQHQRPGGERTRNGLLKRVPRNQGTSQNRSVRAVPKPPVADRTPAEVRNMLSDFRGGHKRGERAFRASSKDQAGPNTVSHQNAEDPR</sequence>
<dbReference type="Pfam" id="PF02518">
    <property type="entry name" value="HATPase_c"/>
    <property type="match status" value="1"/>
</dbReference>
<keyword evidence="10" id="KW-1185">Reference proteome</keyword>
<gene>
    <name evidence="9" type="ORF">SAMN04489726_4476</name>
</gene>
<dbReference type="PANTHER" id="PTHR45436">
    <property type="entry name" value="SENSOR HISTIDINE KINASE YKOH"/>
    <property type="match status" value="1"/>
</dbReference>
<accession>A0A1G9XY84</accession>
<evidence type="ECO:0000256" key="3">
    <source>
        <dbReference type="ARBA" id="ARBA00022553"/>
    </source>
</evidence>
<keyword evidence="7" id="KW-0812">Transmembrane</keyword>
<feature type="transmembrane region" description="Helical" evidence="7">
    <location>
        <begin position="329"/>
        <end position="348"/>
    </location>
</feature>
<evidence type="ECO:0000256" key="7">
    <source>
        <dbReference type="SAM" id="Phobius"/>
    </source>
</evidence>
<evidence type="ECO:0000256" key="6">
    <source>
        <dbReference type="SAM" id="MobiDB-lite"/>
    </source>
</evidence>
<feature type="compositionally biased region" description="Polar residues" evidence="6">
    <location>
        <begin position="771"/>
        <end position="782"/>
    </location>
</feature>
<dbReference type="PANTHER" id="PTHR45436:SF5">
    <property type="entry name" value="SENSOR HISTIDINE KINASE TRCS"/>
    <property type="match status" value="1"/>
</dbReference>
<dbReference type="STRING" id="211114.SAMN04489726_4476"/>
<evidence type="ECO:0000313" key="10">
    <source>
        <dbReference type="Proteomes" id="UP000183376"/>
    </source>
</evidence>
<keyword evidence="7" id="KW-0472">Membrane</keyword>
<dbReference type="Gene3D" id="3.30.565.10">
    <property type="entry name" value="Histidine kinase-like ATPase, C-terminal domain"/>
    <property type="match status" value="1"/>
</dbReference>
<dbReference type="eggNOG" id="COG2205">
    <property type="taxonomic scope" value="Bacteria"/>
</dbReference>
<keyword evidence="3" id="KW-0597">Phosphoprotein</keyword>
<keyword evidence="5 9" id="KW-0418">Kinase</keyword>
<dbReference type="InterPro" id="IPR013587">
    <property type="entry name" value="Nitrate/nitrite_sensing"/>
</dbReference>
<dbReference type="GO" id="GO:0005886">
    <property type="term" value="C:plasma membrane"/>
    <property type="evidence" value="ECO:0007669"/>
    <property type="project" value="TreeGrafter"/>
</dbReference>
<dbReference type="GO" id="GO:0000160">
    <property type="term" value="P:phosphorelay signal transduction system"/>
    <property type="evidence" value="ECO:0007669"/>
    <property type="project" value="TreeGrafter"/>
</dbReference>
<comment type="catalytic activity">
    <reaction evidence="1">
        <text>ATP + protein L-histidine = ADP + protein N-phospho-L-histidine.</text>
        <dbReference type="EC" id="2.7.13.3"/>
    </reaction>
</comment>
<feature type="transmembrane region" description="Helical" evidence="7">
    <location>
        <begin position="35"/>
        <end position="58"/>
    </location>
</feature>
<dbReference type="InterPro" id="IPR003594">
    <property type="entry name" value="HATPase_dom"/>
</dbReference>
<name>A0A1G9XY84_ALLAB</name>
<feature type="region of interest" description="Disordered" evidence="6">
    <location>
        <begin position="696"/>
        <end position="788"/>
    </location>
</feature>
<evidence type="ECO:0000256" key="1">
    <source>
        <dbReference type="ARBA" id="ARBA00000085"/>
    </source>
</evidence>
<evidence type="ECO:0000256" key="2">
    <source>
        <dbReference type="ARBA" id="ARBA00012438"/>
    </source>
</evidence>
<dbReference type="AlphaFoldDB" id="A0A1G9XY84"/>
<protein>
    <recommendedName>
        <fullName evidence="2">histidine kinase</fullName>
        <ecNumber evidence="2">2.7.13.3</ecNumber>
    </recommendedName>
</protein>
<dbReference type="InterPro" id="IPR050428">
    <property type="entry name" value="TCS_sensor_his_kinase"/>
</dbReference>